<dbReference type="EMBL" id="JAQNDO010000001">
    <property type="protein sequence ID" value="MDC0748944.1"/>
    <property type="molecule type" value="Genomic_DNA"/>
</dbReference>
<evidence type="ECO:0000313" key="3">
    <source>
        <dbReference type="Proteomes" id="UP001221411"/>
    </source>
</evidence>
<name>A0ABT5F5P5_9BACT</name>
<feature type="region of interest" description="Disordered" evidence="1">
    <location>
        <begin position="1"/>
        <end position="87"/>
    </location>
</feature>
<gene>
    <name evidence="2" type="ORF">POL67_46885</name>
</gene>
<evidence type="ECO:0000256" key="1">
    <source>
        <dbReference type="SAM" id="MobiDB-lite"/>
    </source>
</evidence>
<proteinExistence type="predicted"/>
<feature type="compositionally biased region" description="Low complexity" evidence="1">
    <location>
        <begin position="37"/>
        <end position="55"/>
    </location>
</feature>
<reference evidence="2 3" key="1">
    <citation type="submission" date="2022-11" db="EMBL/GenBank/DDBJ databases">
        <title>Minimal conservation of predation-associated metabolite biosynthetic gene clusters underscores biosynthetic potential of Myxococcota including descriptions for ten novel species: Archangium lansinium sp. nov., Myxococcus landrumus sp. nov., Nannocystis bai.</title>
        <authorList>
            <person name="Ahearne A."/>
            <person name="Stevens C."/>
            <person name="Dowd S."/>
        </authorList>
    </citation>
    <scope>NUCLEOTIDE SEQUENCE [LARGE SCALE GENOMIC DNA]</scope>
    <source>
        <strain evidence="2 3">RJM3</strain>
    </source>
</reference>
<dbReference type="RefSeq" id="WP_271928256.1">
    <property type="nucleotide sequence ID" value="NZ_JAQNDO010000001.1"/>
</dbReference>
<keyword evidence="3" id="KW-1185">Reference proteome</keyword>
<sequence>MAVLLAALSPTLPAPDAAAQSKPAKPAAASDTKKPANKGNAAAKAGAANAAAGEEAPAKPRDPDAPEPPIDDGRASGQTRSTAPAMRVFELKWPNLEDMTRRICGDGAESGAVKGTLSCTGGGYQAWFRIQEGSSYRSSPPRTSMETACAAAEKVAKLVDFDKPGAAPTKDLLKACGKREDPARLVAQLCKTLPDKSSMRTALECTDSAGWTSQATSRASSWEAKDVKTPSQKKETLCDVVLNTPGADGLRTIPEYDELHELCKPRTKRAGAGIALAAFVAPMLQGAGDFLKERAQEELLAFAVENIGEKFCGAGEDYGFEDLQTFAKHKLTIKYEKDKTGTLADVEGFALGTSKPIAWLDSTELTGLRWSDPILAARSAATLPNGVAVGYWALGSVDNKKARELRTNAMSNRDLASGSMFFPETCATFLPRGLRGHADVDAIYSGRLQRVLAGEVMTLPIRLLSLEGLPLSKATATATEEKQLRIMAYTLATQLLGTVQTKKPALEFLEGLEPAIRKALEAEKDEKGTSALPTDCKFQKGTAPSLPCVLGLFFTMASKTQIMLEQLDAEKFPPEQLGFKWIEEGTKSFCEGYGGETDGNKCVFGGLAETEVAVWNELQAMVQAIADFHDAVSAVEAQYKAALASKPPMVAGAEAAEGVAAALDALTGSMLSLGEAIAKHVGTTQGSSNGLGNGLNKLQQLKQVTGLVHEGLKATTAATRQDYRAVAASLHVMLNSPLVAPYIHEKTKKGLTFVFALGQAKTRDDVRKLLDEHAAPLGSYRAKYVGTNRWFINGFVGLGGSYNFWTMRRREKNSVIQRPDDFSFVPLSAPIGIDWTIVSRKTQNVGLTLTVLDPLALRVVEREDQEVEYDFDGVVSPGLFVRWGMFRSPIALMGGVRWQPLMKAGATDCGAGGKQACWQGPMQVMLNVAVDLPIYPLD</sequence>
<dbReference type="Proteomes" id="UP001221411">
    <property type="component" value="Unassembled WGS sequence"/>
</dbReference>
<feature type="compositionally biased region" description="Low complexity" evidence="1">
    <location>
        <begin position="1"/>
        <end position="30"/>
    </location>
</feature>
<organism evidence="2 3">
    <name type="scientific">Polyangium mundeleinium</name>
    <dbReference type="NCBI Taxonomy" id="2995306"/>
    <lineage>
        <taxon>Bacteria</taxon>
        <taxon>Pseudomonadati</taxon>
        <taxon>Myxococcota</taxon>
        <taxon>Polyangia</taxon>
        <taxon>Polyangiales</taxon>
        <taxon>Polyangiaceae</taxon>
        <taxon>Polyangium</taxon>
    </lineage>
</organism>
<accession>A0ABT5F5P5</accession>
<evidence type="ECO:0000313" key="2">
    <source>
        <dbReference type="EMBL" id="MDC0748944.1"/>
    </source>
</evidence>
<protein>
    <submittedName>
        <fullName evidence="2">Uncharacterized protein</fullName>
    </submittedName>
</protein>
<comment type="caution">
    <text evidence="2">The sequence shown here is derived from an EMBL/GenBank/DDBJ whole genome shotgun (WGS) entry which is preliminary data.</text>
</comment>